<sequence>MSKVLEPITAMFGIFANKNKANKVYTHLLPSLEFVMTVKGPHSAEARGLIAILGGLPASGVKSLNFAKLYLKEPNAWKNLPKDPNDIPFGHWH</sequence>
<name>A0ABT9HW01_9GAMM</name>
<dbReference type="Proteomes" id="UP001231109">
    <property type="component" value="Unassembled WGS sequence"/>
</dbReference>
<protein>
    <submittedName>
        <fullName evidence="1">Uncharacterized protein</fullName>
    </submittedName>
</protein>
<comment type="caution">
    <text evidence="1">The sequence shown here is derived from an EMBL/GenBank/DDBJ whole genome shotgun (WGS) entry which is preliminary data.</text>
</comment>
<keyword evidence="2" id="KW-1185">Reference proteome</keyword>
<dbReference type="RefSeq" id="WP_305974259.1">
    <property type="nucleotide sequence ID" value="NZ_JAPJDZ010000007.1"/>
</dbReference>
<accession>A0ABT9HW01</accession>
<dbReference type="EMBL" id="JAPJDZ010000007">
    <property type="protein sequence ID" value="MDP5135308.1"/>
    <property type="molecule type" value="Genomic_DNA"/>
</dbReference>
<reference evidence="1 2" key="1">
    <citation type="submission" date="2022-11" db="EMBL/GenBank/DDBJ databases">
        <title>Viruses from the air-sea interface of a natural surface slick.</title>
        <authorList>
            <person name="Rahlff J."/>
            <person name="Holmfeldt K."/>
        </authorList>
    </citation>
    <scope>NUCLEOTIDE SEQUENCE [LARGE SCALE GENOMIC DNA]</scope>
    <source>
        <strain evidence="1 2">SMS4</strain>
    </source>
</reference>
<organism evidence="1 2">
    <name type="scientific">Rheinheimera baltica</name>
    <dbReference type="NCBI Taxonomy" id="67576"/>
    <lineage>
        <taxon>Bacteria</taxon>
        <taxon>Pseudomonadati</taxon>
        <taxon>Pseudomonadota</taxon>
        <taxon>Gammaproteobacteria</taxon>
        <taxon>Chromatiales</taxon>
        <taxon>Chromatiaceae</taxon>
        <taxon>Rheinheimera</taxon>
    </lineage>
</organism>
<evidence type="ECO:0000313" key="2">
    <source>
        <dbReference type="Proteomes" id="UP001231109"/>
    </source>
</evidence>
<gene>
    <name evidence="1" type="ORF">ORJ04_05000</name>
</gene>
<evidence type="ECO:0000313" key="1">
    <source>
        <dbReference type="EMBL" id="MDP5135308.1"/>
    </source>
</evidence>
<proteinExistence type="predicted"/>